<dbReference type="PROSITE" id="PS51212">
    <property type="entry name" value="WSC"/>
    <property type="match status" value="2"/>
</dbReference>
<name>A0AAW0D7D7_9AGAR</name>
<dbReference type="InterPro" id="IPR002889">
    <property type="entry name" value="WSC_carb-bd"/>
</dbReference>
<dbReference type="SUPFAM" id="SSF50965">
    <property type="entry name" value="Galactose oxidase, central domain"/>
    <property type="match status" value="1"/>
</dbReference>
<dbReference type="InterPro" id="IPR037293">
    <property type="entry name" value="Gal_Oxidase_central_sf"/>
</dbReference>
<proteinExistence type="predicted"/>
<dbReference type="Proteomes" id="UP001383192">
    <property type="component" value="Unassembled WGS sequence"/>
</dbReference>
<comment type="caution">
    <text evidence="3">The sequence shown here is derived from an EMBL/GenBank/DDBJ whole genome shotgun (WGS) entry which is preliminary data.</text>
</comment>
<feature type="domain" description="WSC" evidence="2">
    <location>
        <begin position="166"/>
        <end position="261"/>
    </location>
</feature>
<evidence type="ECO:0000259" key="2">
    <source>
        <dbReference type="PROSITE" id="PS51212"/>
    </source>
</evidence>
<keyword evidence="4" id="KW-1185">Reference proteome</keyword>
<dbReference type="EMBL" id="JAYKXP010000019">
    <property type="protein sequence ID" value="KAK7047617.1"/>
    <property type="molecule type" value="Genomic_DNA"/>
</dbReference>
<dbReference type="AlphaFoldDB" id="A0AAW0D7D7"/>
<accession>A0AAW0D7D7</accession>
<evidence type="ECO:0000256" key="1">
    <source>
        <dbReference type="SAM" id="MobiDB-lite"/>
    </source>
</evidence>
<dbReference type="InterPro" id="IPR009880">
    <property type="entry name" value="Glyoxal_oxidase_N"/>
</dbReference>
<dbReference type="PANTHER" id="PTHR32208">
    <property type="entry name" value="SECRETED PROTEIN-RELATED"/>
    <property type="match status" value="1"/>
</dbReference>
<feature type="domain" description="WSC" evidence="2">
    <location>
        <begin position="54"/>
        <end position="147"/>
    </location>
</feature>
<evidence type="ECO:0000313" key="3">
    <source>
        <dbReference type="EMBL" id="KAK7047617.1"/>
    </source>
</evidence>
<feature type="region of interest" description="Disordered" evidence="1">
    <location>
        <begin position="22"/>
        <end position="48"/>
    </location>
</feature>
<dbReference type="InterPro" id="IPR011043">
    <property type="entry name" value="Gal_Oxase/kelch_b-propeller"/>
</dbReference>
<dbReference type="Pfam" id="PF01822">
    <property type="entry name" value="WSC"/>
    <property type="match status" value="2"/>
</dbReference>
<dbReference type="PANTHER" id="PTHR32208:SF105">
    <property type="entry name" value="COPPER RADICAL OXIDASE"/>
    <property type="match status" value="1"/>
</dbReference>
<reference evidence="3 4" key="1">
    <citation type="submission" date="2024-01" db="EMBL/GenBank/DDBJ databases">
        <title>A draft genome for a cacao thread blight-causing isolate of Paramarasmius palmivorus.</title>
        <authorList>
            <person name="Baruah I.K."/>
            <person name="Bukari Y."/>
            <person name="Amoako-Attah I."/>
            <person name="Meinhardt L.W."/>
            <person name="Bailey B.A."/>
            <person name="Cohen S.P."/>
        </authorList>
    </citation>
    <scope>NUCLEOTIDE SEQUENCE [LARGE SCALE GENOMIC DNA]</scope>
    <source>
        <strain evidence="3 4">GH-12</strain>
    </source>
</reference>
<protein>
    <recommendedName>
        <fullName evidence="2">WSC domain-containing protein</fullName>
    </recommendedName>
</protein>
<feature type="compositionally biased region" description="Polar residues" evidence="1">
    <location>
        <begin position="22"/>
        <end position="46"/>
    </location>
</feature>
<gene>
    <name evidence="3" type="ORF">VNI00_006385</name>
</gene>
<sequence length="655" mass="70293">MSCTGNGNQACGGPNRLNVYNYTGSDLPTPSGPNSGASQGGSTPRPVSSGLPAKWTYFGCYSDNEHGRIMEYAVGSNEHATVEKCISICKEMSYTIAGIEYGGECYCADRLINGAEKVDDSACSMGCSGNASEGCGGPNRLSVYATSSKIITLPAPEAQSTNLSGKWSYDGCYTDNPTRVLPWKIVWGNNNTVSSCLKRCAAFGYTAAGLEFGEECHCGDSSDIASRDGQKVPESECSIVCSGDPTHFCGGGLRLQMYTWKGTVNVWHEPEVKGRYEFFVPGVVVPLIATLGINNKVTFLEKSGTGPPNSTGAYELDLTLAHDSNRAWREMHVKTDVFCSGSIILPDKAGRQLNVGGWSADSLSGVRLYTPDGAPGENSTNDWEENVDLLSLQRPRWYPTAAMLPNGSVLVIGGEIGSNAAAQPNLEILPKPEGGHVVNLGWLDRTDPNNLYPFVVVLPSGRLFVAYYNEARILDSQTFDTVKVLPNIPGAVNNFEGGRSYPLQGAAGIFPQAAPYTDLLRILICGGSTAVPLDNCVSIEPEADDPNWIIERMPTRRVMPNLTALPDGTFLITGGAQQGVAGFNLASHPNLDALLYDPKRPPGRRISILNTTSVPRLYHSEAVLLPDSRVLISGSDPQSNGFTEEYRIEASKVHF</sequence>
<dbReference type="Gene3D" id="2.130.10.80">
    <property type="entry name" value="Galactose oxidase/kelch, beta-propeller"/>
    <property type="match status" value="1"/>
</dbReference>
<evidence type="ECO:0000313" key="4">
    <source>
        <dbReference type="Proteomes" id="UP001383192"/>
    </source>
</evidence>
<dbReference type="Pfam" id="PF07250">
    <property type="entry name" value="Glyoxal_oxid_N"/>
    <property type="match status" value="1"/>
</dbReference>
<organism evidence="3 4">
    <name type="scientific">Paramarasmius palmivorus</name>
    <dbReference type="NCBI Taxonomy" id="297713"/>
    <lineage>
        <taxon>Eukaryota</taxon>
        <taxon>Fungi</taxon>
        <taxon>Dikarya</taxon>
        <taxon>Basidiomycota</taxon>
        <taxon>Agaricomycotina</taxon>
        <taxon>Agaricomycetes</taxon>
        <taxon>Agaricomycetidae</taxon>
        <taxon>Agaricales</taxon>
        <taxon>Marasmiineae</taxon>
        <taxon>Marasmiaceae</taxon>
        <taxon>Paramarasmius</taxon>
    </lineage>
</organism>
<dbReference type="SMART" id="SM00321">
    <property type="entry name" value="WSC"/>
    <property type="match status" value="2"/>
</dbReference>